<dbReference type="Pfam" id="PF00128">
    <property type="entry name" value="Alpha-amylase"/>
    <property type="match status" value="1"/>
</dbReference>
<dbReference type="EMBL" id="JAXOJX010000019">
    <property type="protein sequence ID" value="MDZ5457548.1"/>
    <property type="molecule type" value="Genomic_DNA"/>
</dbReference>
<evidence type="ECO:0000313" key="4">
    <source>
        <dbReference type="EMBL" id="MDZ5457548.1"/>
    </source>
</evidence>
<protein>
    <submittedName>
        <fullName evidence="4">Alpha-glucosidase C-terminal domain-containing protein</fullName>
    </submittedName>
</protein>
<keyword evidence="1" id="KW-0378">Hydrolase</keyword>
<gene>
    <name evidence="4" type="ORF">SM757_13290</name>
</gene>
<dbReference type="SUPFAM" id="SSF51011">
    <property type="entry name" value="Glycosyl hydrolase domain"/>
    <property type="match status" value="1"/>
</dbReference>
<proteinExistence type="predicted"/>
<dbReference type="SUPFAM" id="SSF51445">
    <property type="entry name" value="(Trans)glycosidases"/>
    <property type="match status" value="1"/>
</dbReference>
<feature type="domain" description="Glycosyl hydrolase family 13 catalytic" evidence="2">
    <location>
        <begin position="24"/>
        <end position="109"/>
    </location>
</feature>
<evidence type="ECO:0000259" key="2">
    <source>
        <dbReference type="Pfam" id="PF00128"/>
    </source>
</evidence>
<dbReference type="InterPro" id="IPR032091">
    <property type="entry name" value="Malt_amylase-like_C"/>
</dbReference>
<dbReference type="Pfam" id="PF16657">
    <property type="entry name" value="Malt_amylase_C"/>
    <property type="match status" value="1"/>
</dbReference>
<dbReference type="InterPro" id="IPR006047">
    <property type="entry name" value="GH13_cat_dom"/>
</dbReference>
<evidence type="ECO:0000256" key="1">
    <source>
        <dbReference type="ARBA" id="ARBA00022801"/>
    </source>
</evidence>
<accession>A0ABU5IHY8</accession>
<dbReference type="Gene3D" id="2.60.40.1180">
    <property type="entry name" value="Golgi alpha-mannosidase II"/>
    <property type="match status" value="1"/>
</dbReference>
<dbReference type="RefSeq" id="WP_322465854.1">
    <property type="nucleotide sequence ID" value="NZ_JAXOJX010000019.1"/>
</dbReference>
<dbReference type="PANTHER" id="PTHR10357:SF184">
    <property type="entry name" value="OLIGO-1,6-GLUCOSIDASE 1"/>
    <property type="match status" value="1"/>
</dbReference>
<name>A0ABU5IHY8_9BURK</name>
<dbReference type="PANTHER" id="PTHR10357">
    <property type="entry name" value="ALPHA-AMYLASE FAMILY MEMBER"/>
    <property type="match status" value="1"/>
</dbReference>
<organism evidence="4 5">
    <name type="scientific">Azohydromonas lata</name>
    <dbReference type="NCBI Taxonomy" id="45677"/>
    <lineage>
        <taxon>Bacteria</taxon>
        <taxon>Pseudomonadati</taxon>
        <taxon>Pseudomonadota</taxon>
        <taxon>Betaproteobacteria</taxon>
        <taxon>Burkholderiales</taxon>
        <taxon>Sphaerotilaceae</taxon>
        <taxon>Azohydromonas</taxon>
    </lineage>
</organism>
<comment type="caution">
    <text evidence="4">The sequence shown here is derived from an EMBL/GenBank/DDBJ whole genome shotgun (WGS) entry which is preliminary data.</text>
</comment>
<evidence type="ECO:0000259" key="3">
    <source>
        <dbReference type="Pfam" id="PF16657"/>
    </source>
</evidence>
<dbReference type="Gene3D" id="3.20.20.80">
    <property type="entry name" value="Glycosidases"/>
    <property type="match status" value="1"/>
</dbReference>
<feature type="domain" description="Maltogenic amylase-like C-terminal" evidence="3">
    <location>
        <begin position="111"/>
        <end position="182"/>
    </location>
</feature>
<dbReference type="InterPro" id="IPR013780">
    <property type="entry name" value="Glyco_hydro_b"/>
</dbReference>
<keyword evidence="5" id="KW-1185">Reference proteome</keyword>
<evidence type="ECO:0000313" key="5">
    <source>
        <dbReference type="Proteomes" id="UP001293718"/>
    </source>
</evidence>
<sequence>MTNVRFGSIAEYRDIETLNLWREAVDERGMAPAQVLAAIHAKGRDNARTPMQWSDGPHAGFTTGTPWIGVNPNYREVNARQALADPDSVFHHYRRLIALRRALPVVVHGRYELLLPEHAQIYAYLRTLGEERLLVVCNFSRATPRCELPADLAFEEQELLIANYPVEAGEDIRAFTLRPYEARAYRLH</sequence>
<dbReference type="InterPro" id="IPR017853">
    <property type="entry name" value="GH"/>
</dbReference>
<dbReference type="Proteomes" id="UP001293718">
    <property type="component" value="Unassembled WGS sequence"/>
</dbReference>
<reference evidence="4 5" key="1">
    <citation type="submission" date="2023-11" db="EMBL/GenBank/DDBJ databases">
        <title>Draft genome of Azohydromonas lata strain H1 (DSM1123), a polyhydroxyalkanoate producer.</title>
        <authorList>
            <person name="Traversa D."/>
            <person name="D'Addabbo P."/>
            <person name="Pazzani C."/>
            <person name="Manzari C."/>
            <person name="Chiara M."/>
            <person name="Scrascia M."/>
        </authorList>
    </citation>
    <scope>NUCLEOTIDE SEQUENCE [LARGE SCALE GENOMIC DNA]</scope>
    <source>
        <strain evidence="4 5">H1</strain>
    </source>
</reference>